<dbReference type="InterPro" id="IPR012341">
    <property type="entry name" value="6hp_glycosidase-like_sf"/>
</dbReference>
<keyword evidence="1 2" id="KW-0378">Hydrolase</keyword>
<gene>
    <name evidence="2" type="ORF">RBB77_09915</name>
</gene>
<dbReference type="SUPFAM" id="SSF48208">
    <property type="entry name" value="Six-hairpin glycosidases"/>
    <property type="match status" value="1"/>
</dbReference>
<reference evidence="2" key="1">
    <citation type="submission" date="2023-08" db="EMBL/GenBank/DDBJ databases">
        <authorList>
            <person name="Messyasz A."/>
            <person name="Mannisto M.K."/>
            <person name="Kerkhof L.J."/>
            <person name="Haggblom M."/>
        </authorList>
    </citation>
    <scope>NUCLEOTIDE SEQUENCE</scope>
    <source>
        <strain evidence="2">X5P6</strain>
    </source>
</reference>
<dbReference type="InterPro" id="IPR008928">
    <property type="entry name" value="6-hairpin_glycosidase_sf"/>
</dbReference>
<name>A0AAU7ZWC9_9BACT</name>
<dbReference type="RefSeq" id="WP_353066998.1">
    <property type="nucleotide sequence ID" value="NZ_CP132942.1"/>
</dbReference>
<protein>
    <submittedName>
        <fullName evidence="2">Glycoside hydrolase family 88 protein</fullName>
    </submittedName>
</protein>
<organism evidence="2">
    <name type="scientific">Tunturiibacter psychrotolerans</name>
    <dbReference type="NCBI Taxonomy" id="3069686"/>
    <lineage>
        <taxon>Bacteria</taxon>
        <taxon>Pseudomonadati</taxon>
        <taxon>Acidobacteriota</taxon>
        <taxon>Terriglobia</taxon>
        <taxon>Terriglobales</taxon>
        <taxon>Acidobacteriaceae</taxon>
        <taxon>Tunturiibacter</taxon>
    </lineage>
</organism>
<dbReference type="GO" id="GO:0016787">
    <property type="term" value="F:hydrolase activity"/>
    <property type="evidence" value="ECO:0007669"/>
    <property type="project" value="UniProtKB-KW"/>
</dbReference>
<dbReference type="PANTHER" id="PTHR33886">
    <property type="entry name" value="UNSATURATED RHAMNOGALACTURONAN HYDROLASE (EUROFUNG)"/>
    <property type="match status" value="1"/>
</dbReference>
<dbReference type="Pfam" id="PF07470">
    <property type="entry name" value="Glyco_hydro_88"/>
    <property type="match status" value="1"/>
</dbReference>
<dbReference type="InterPro" id="IPR010905">
    <property type="entry name" value="Glyco_hydro_88"/>
</dbReference>
<evidence type="ECO:0000256" key="1">
    <source>
        <dbReference type="ARBA" id="ARBA00022801"/>
    </source>
</evidence>
<sequence>MGAWFKGMVVFSAMRRNRVLHGALPASGRANFFLCLALGAMAVSSSVSVYAQPAGVRAASAEDDAVGDAPDNPGPLATELSSELKPKAIDAAMKKVADWQVAYAETRFNKQWTFAALYDGLIAASKTTGDAKYRDAVLRFAERSDWTLLDARFPHADDQALGQAYLDLYREDPKPVRMADTKAIMDRLIVRKDDPSKLLWWWCDALFMSPPVLLRMYAITNDRKYLDYMDHEWWLTSGSLYDRQEHLYFRDSHYFTQKQANGKPIFWSRGNGWVMGALVNVLRIMPADYPSRPKYVAQFREMAEKVAAIQSADGLWRSGLLDPAAYDLPEVSGSAFFTFAIAYGINEKILDRKTYLPVVERSWEGILGHIYADGRLGSIQPIDGQPGKFRPSASYVYGVGGFLMAGSEMHRLAASKD</sequence>
<dbReference type="GO" id="GO:0005975">
    <property type="term" value="P:carbohydrate metabolic process"/>
    <property type="evidence" value="ECO:0007669"/>
    <property type="project" value="InterPro"/>
</dbReference>
<dbReference type="PANTHER" id="PTHR33886:SF8">
    <property type="entry name" value="UNSATURATED RHAMNOGALACTURONAN HYDROLASE (EUROFUNG)"/>
    <property type="match status" value="1"/>
</dbReference>
<reference evidence="2" key="2">
    <citation type="journal article" date="2024" name="Environ. Microbiol.">
        <title>Genome analysis and description of Tunturibacter gen. nov. expands the diversity of Terriglobia in tundra soils.</title>
        <authorList>
            <person name="Messyasz A."/>
            <person name="Mannisto M.K."/>
            <person name="Kerkhof L.J."/>
            <person name="Haggblom M.M."/>
        </authorList>
    </citation>
    <scope>NUCLEOTIDE SEQUENCE</scope>
    <source>
        <strain evidence="2">X5P6</strain>
    </source>
</reference>
<proteinExistence type="predicted"/>
<dbReference type="Gene3D" id="1.50.10.10">
    <property type="match status" value="1"/>
</dbReference>
<evidence type="ECO:0000313" key="2">
    <source>
        <dbReference type="EMBL" id="XCB35187.1"/>
    </source>
</evidence>
<dbReference type="InterPro" id="IPR052043">
    <property type="entry name" value="PolySaccharide_Degr_Enz"/>
</dbReference>
<dbReference type="EMBL" id="CP132942">
    <property type="protein sequence ID" value="XCB35187.1"/>
    <property type="molecule type" value="Genomic_DNA"/>
</dbReference>
<dbReference type="KEGG" id="tpsc:RBB77_09915"/>
<accession>A0AAU7ZWC9</accession>
<dbReference type="AlphaFoldDB" id="A0AAU7ZWC9"/>